<sequence>MVAPAGLKLRLMQPFHHLLGRRHLEFFCVPLAAHQPSFRQTAGLGNLLGRGGDSDFRHPLIESGLLALGIHR</sequence>
<dbReference type="AlphaFoldDB" id="A0A239JUP9"/>
<proteinExistence type="predicted"/>
<gene>
    <name evidence="1" type="ORF">SAMN06265795_113108</name>
</gene>
<dbReference type="OrthoDB" id="9112061at2"/>
<reference evidence="1 2" key="1">
    <citation type="submission" date="2017-06" db="EMBL/GenBank/DDBJ databases">
        <authorList>
            <person name="Kim H.J."/>
            <person name="Triplett B.A."/>
        </authorList>
    </citation>
    <scope>NUCLEOTIDE SEQUENCE [LARGE SCALE GENOMIC DNA]</scope>
    <source>
        <strain evidence="1 2">U15</strain>
    </source>
</reference>
<dbReference type="Proteomes" id="UP000198284">
    <property type="component" value="Unassembled WGS sequence"/>
</dbReference>
<keyword evidence="2" id="KW-1185">Reference proteome</keyword>
<protein>
    <submittedName>
        <fullName evidence="1">Uncharacterized protein</fullName>
    </submittedName>
</protein>
<evidence type="ECO:0000313" key="2">
    <source>
        <dbReference type="Proteomes" id="UP000198284"/>
    </source>
</evidence>
<dbReference type="RefSeq" id="WP_089400606.1">
    <property type="nucleotide sequence ID" value="NZ_FZOT01000013.1"/>
</dbReference>
<dbReference type="EMBL" id="FZOT01000013">
    <property type="protein sequence ID" value="SNT09272.1"/>
    <property type="molecule type" value="Genomic_DNA"/>
</dbReference>
<evidence type="ECO:0000313" key="1">
    <source>
        <dbReference type="EMBL" id="SNT09272.1"/>
    </source>
</evidence>
<organism evidence="1 2">
    <name type="scientific">Noviherbaspirillum humi</name>
    <dbReference type="NCBI Taxonomy" id="1688639"/>
    <lineage>
        <taxon>Bacteria</taxon>
        <taxon>Pseudomonadati</taxon>
        <taxon>Pseudomonadota</taxon>
        <taxon>Betaproteobacteria</taxon>
        <taxon>Burkholderiales</taxon>
        <taxon>Oxalobacteraceae</taxon>
        <taxon>Noviherbaspirillum</taxon>
    </lineage>
</organism>
<name>A0A239JUP9_9BURK</name>
<accession>A0A239JUP9</accession>